<keyword evidence="7 12" id="KW-0560">Oxidoreductase</keyword>
<comment type="subcellular location">
    <subcellularLocation>
        <location evidence="1">Membrane</location>
        <topology evidence="1">Multi-pass membrane protein</topology>
    </subcellularLocation>
</comment>
<dbReference type="EMBL" id="CAXLJM020000057">
    <property type="protein sequence ID" value="CAL8118270.1"/>
    <property type="molecule type" value="Genomic_DNA"/>
</dbReference>
<keyword evidence="17" id="KW-1185">Reference proteome</keyword>
<feature type="domain" description="Fatty acid desaturase" evidence="15">
    <location>
        <begin position="43"/>
        <end position="247"/>
    </location>
</feature>
<evidence type="ECO:0000256" key="4">
    <source>
        <dbReference type="ARBA" id="ARBA00022692"/>
    </source>
</evidence>
<keyword evidence="3 12" id="KW-0444">Lipid biosynthesis</keyword>
<evidence type="ECO:0000256" key="8">
    <source>
        <dbReference type="ARBA" id="ARBA00023004"/>
    </source>
</evidence>
<evidence type="ECO:0000313" key="17">
    <source>
        <dbReference type="Proteomes" id="UP001642540"/>
    </source>
</evidence>
<comment type="similarity">
    <text evidence="2 12">Belongs to the fatty acid desaturase type 1 family.</text>
</comment>
<keyword evidence="5" id="KW-0276">Fatty acid metabolism</keyword>
<keyword evidence="4 12" id="KW-0812">Transmembrane</keyword>
<dbReference type="PANTHER" id="PTHR11351">
    <property type="entry name" value="ACYL-COA DESATURASE"/>
    <property type="match status" value="1"/>
</dbReference>
<comment type="domain">
    <text evidence="12">The histidine box domains are involved in binding the catalytic metal ions.</text>
</comment>
<keyword evidence="11 12" id="KW-0275">Fatty acid biosynthesis</keyword>
<dbReference type="PRINTS" id="PR00075">
    <property type="entry name" value="FACDDSATRASE"/>
</dbReference>
<feature type="compositionally biased region" description="Acidic residues" evidence="13">
    <location>
        <begin position="306"/>
        <end position="322"/>
    </location>
</feature>
<proteinExistence type="inferred from homology"/>
<evidence type="ECO:0000256" key="2">
    <source>
        <dbReference type="ARBA" id="ARBA00009295"/>
    </source>
</evidence>
<evidence type="ECO:0000256" key="7">
    <source>
        <dbReference type="ARBA" id="ARBA00023002"/>
    </source>
</evidence>
<evidence type="ECO:0000256" key="14">
    <source>
        <dbReference type="SAM" id="Phobius"/>
    </source>
</evidence>
<feature type="transmembrane region" description="Helical" evidence="14">
    <location>
        <begin position="45"/>
        <end position="65"/>
    </location>
</feature>
<evidence type="ECO:0000313" key="16">
    <source>
        <dbReference type="EMBL" id="CAL8118270.1"/>
    </source>
</evidence>
<evidence type="ECO:0000256" key="10">
    <source>
        <dbReference type="ARBA" id="ARBA00023136"/>
    </source>
</evidence>
<evidence type="ECO:0000256" key="6">
    <source>
        <dbReference type="ARBA" id="ARBA00022989"/>
    </source>
</evidence>
<feature type="region of interest" description="Disordered" evidence="13">
    <location>
        <begin position="291"/>
        <end position="333"/>
    </location>
</feature>
<reference evidence="16 17" key="1">
    <citation type="submission" date="2024-08" db="EMBL/GenBank/DDBJ databases">
        <authorList>
            <person name="Cucini C."/>
            <person name="Frati F."/>
        </authorList>
    </citation>
    <scope>NUCLEOTIDE SEQUENCE [LARGE SCALE GENOMIC DNA]</scope>
</reference>
<feature type="transmembrane region" description="Helical" evidence="14">
    <location>
        <begin position="77"/>
        <end position="97"/>
    </location>
</feature>
<dbReference type="InterPro" id="IPR005804">
    <property type="entry name" value="FA_desaturase_dom"/>
</dbReference>
<keyword evidence="9" id="KW-0443">Lipid metabolism</keyword>
<evidence type="ECO:0000256" key="5">
    <source>
        <dbReference type="ARBA" id="ARBA00022832"/>
    </source>
</evidence>
<feature type="compositionally biased region" description="Basic and acidic residues" evidence="13">
    <location>
        <begin position="357"/>
        <end position="366"/>
    </location>
</feature>
<evidence type="ECO:0000256" key="3">
    <source>
        <dbReference type="ARBA" id="ARBA00022516"/>
    </source>
</evidence>
<dbReference type="Proteomes" id="UP001642540">
    <property type="component" value="Unassembled WGS sequence"/>
</dbReference>
<comment type="caution">
    <text evidence="16">The sequence shown here is derived from an EMBL/GenBank/DDBJ whole genome shotgun (WGS) entry which is preliminary data.</text>
</comment>
<accession>A0ABP1R770</accession>
<evidence type="ECO:0000256" key="9">
    <source>
        <dbReference type="ARBA" id="ARBA00023098"/>
    </source>
</evidence>
<dbReference type="CDD" id="cd03505">
    <property type="entry name" value="Delta9-FADS-like"/>
    <property type="match status" value="1"/>
</dbReference>
<dbReference type="InterPro" id="IPR015876">
    <property type="entry name" value="Acyl-CoA_DS"/>
</dbReference>
<protein>
    <recommendedName>
        <fullName evidence="15">Fatty acid desaturase domain-containing protein</fullName>
    </recommendedName>
</protein>
<feature type="transmembrane region" description="Helical" evidence="14">
    <location>
        <begin position="21"/>
        <end position="39"/>
    </location>
</feature>
<sequence length="377" mass="43275">MLRRLGKGGDLELISRAYHMVFAHVMGVQGLFFVITGQISLPHIIFGIVLTYLSAIGIAAGAHRLWSHRSYKAKLRLRIMLMIMQTLAGQGSLFYWARDHRLHHKYSETDADPHNISRGIFFTHIGWTMVKEHPQVTEKEKTIDFLDLHKDPVVAFQHKYFRIFDLILYHAMPILIPYYLWLPSLYMCVSVNYLRFVISYNTSSLGNSVAHTWTRKPYQKDIGPADVTWLSLLIVGEGWHNFHHVFPWDYRSTDVGLYVCNLATAFIDLMAKIGWAYDLKTVPDHVIRRRAARTGDGSHPHATLSAEEEGEKEKTQDDDDTNEKDINTNIKTDFNENQMAIDKLDVGDIEPAPWGWGDKDIPREDAQETVVSHGKSE</sequence>
<organism evidence="16 17">
    <name type="scientific">Orchesella dallaii</name>
    <dbReference type="NCBI Taxonomy" id="48710"/>
    <lineage>
        <taxon>Eukaryota</taxon>
        <taxon>Metazoa</taxon>
        <taxon>Ecdysozoa</taxon>
        <taxon>Arthropoda</taxon>
        <taxon>Hexapoda</taxon>
        <taxon>Collembola</taxon>
        <taxon>Entomobryomorpha</taxon>
        <taxon>Entomobryoidea</taxon>
        <taxon>Orchesellidae</taxon>
        <taxon>Orchesellinae</taxon>
        <taxon>Orchesella</taxon>
    </lineage>
</organism>
<evidence type="ECO:0000256" key="12">
    <source>
        <dbReference type="RuleBase" id="RU000581"/>
    </source>
</evidence>
<name>A0ABP1R770_9HEXA</name>
<evidence type="ECO:0000256" key="13">
    <source>
        <dbReference type="SAM" id="MobiDB-lite"/>
    </source>
</evidence>
<dbReference type="Pfam" id="PF00487">
    <property type="entry name" value="FA_desaturase"/>
    <property type="match status" value="1"/>
</dbReference>
<evidence type="ECO:0000256" key="1">
    <source>
        <dbReference type="ARBA" id="ARBA00004141"/>
    </source>
</evidence>
<comment type="cofactor">
    <cofactor evidence="12">
        <name>Fe(2+)</name>
        <dbReference type="ChEBI" id="CHEBI:29033"/>
    </cofactor>
</comment>
<dbReference type="PANTHER" id="PTHR11351:SF31">
    <property type="entry name" value="DESATURASE 1, ISOFORM A-RELATED"/>
    <property type="match status" value="1"/>
</dbReference>
<keyword evidence="10 14" id="KW-0472">Membrane</keyword>
<feature type="region of interest" description="Disordered" evidence="13">
    <location>
        <begin position="351"/>
        <end position="377"/>
    </location>
</feature>
<keyword evidence="8" id="KW-0408">Iron</keyword>
<keyword evidence="6 14" id="KW-1133">Transmembrane helix</keyword>
<gene>
    <name evidence="16" type="ORF">ODALV1_LOCUS18060</name>
</gene>
<evidence type="ECO:0000256" key="11">
    <source>
        <dbReference type="ARBA" id="ARBA00023160"/>
    </source>
</evidence>
<evidence type="ECO:0000259" key="15">
    <source>
        <dbReference type="Pfam" id="PF00487"/>
    </source>
</evidence>